<dbReference type="KEGG" id="asq:AVL57_14395"/>
<evidence type="ECO:0000256" key="2">
    <source>
        <dbReference type="SAM" id="Phobius"/>
    </source>
</evidence>
<gene>
    <name evidence="3" type="ORF">AVL57_14395</name>
    <name evidence="4" type="ORF">Q4527_10005</name>
</gene>
<keyword evidence="2" id="KW-0812">Transmembrane</keyword>
<dbReference type="Proteomes" id="UP001170717">
    <property type="component" value="Unassembled WGS sequence"/>
</dbReference>
<dbReference type="EMBL" id="JAUOQI010000006">
    <property type="protein sequence ID" value="MDO6577730.1"/>
    <property type="molecule type" value="Genomic_DNA"/>
</dbReference>
<dbReference type="RefSeq" id="WP_057790661.1">
    <property type="nucleotide sequence ID" value="NZ_CAXIBE010000005.1"/>
</dbReference>
<dbReference type="AlphaFoldDB" id="A0AAW7Z1Y3"/>
<name>A0AAW7Z1Y3_9ALTE</name>
<dbReference type="GeneID" id="83258919"/>
<dbReference type="EMBL" id="CP013926">
    <property type="protein sequence ID" value="AMJ75049.1"/>
    <property type="molecule type" value="Genomic_DNA"/>
</dbReference>
<protein>
    <submittedName>
        <fullName evidence="4">Prepilin-type N-terminal cleavage/methylation domain-containing protein</fullName>
    </submittedName>
</protein>
<evidence type="ECO:0000256" key="1">
    <source>
        <dbReference type="SAM" id="MobiDB-lite"/>
    </source>
</evidence>
<dbReference type="Pfam" id="PF07963">
    <property type="entry name" value="N_methyl"/>
    <property type="match status" value="1"/>
</dbReference>
<keyword evidence="5" id="KW-1185">Reference proteome</keyword>
<evidence type="ECO:0000313" key="6">
    <source>
        <dbReference type="Proteomes" id="UP001170717"/>
    </source>
</evidence>
<reference evidence="3 5" key="1">
    <citation type="submission" date="2015-12" db="EMBL/GenBank/DDBJ databases">
        <title>Intraspecies pangenome expansion in the marine bacterium Alteromonas.</title>
        <authorList>
            <person name="Lopez-Perez M."/>
            <person name="Rodriguez-Valera F."/>
        </authorList>
    </citation>
    <scope>NUCLEOTIDE SEQUENCE [LARGE SCALE GENOMIC DNA]</scope>
    <source>
        <strain evidence="3 5">LMG 21861</strain>
    </source>
</reference>
<feature type="region of interest" description="Disordered" evidence="1">
    <location>
        <begin position="104"/>
        <end position="131"/>
    </location>
</feature>
<dbReference type="NCBIfam" id="TIGR02532">
    <property type="entry name" value="IV_pilin_GFxxxE"/>
    <property type="match status" value="1"/>
</dbReference>
<accession>A0AAW7Z1Y3</accession>
<dbReference type="Proteomes" id="UP000056750">
    <property type="component" value="Chromosome"/>
</dbReference>
<sequence>MTSIKKTQGFSLIEVMIASGLFALTFTAGLKLYQQIYGQWQQLNKVQQARHQLETDQTDLLINVNTNQDTYATIPSSSTPSGLKAVTLVKVVEPLPKFNHTEEAAHTDKTHTDKTLNEGSETTTEETNAKEALGDAQELIEKVKTESQAINLTLTVVVPPPYQSRWQDVMSMGPLVPLMPLPPATP</sequence>
<feature type="transmembrane region" description="Helical" evidence="2">
    <location>
        <begin position="12"/>
        <end position="33"/>
    </location>
</feature>
<evidence type="ECO:0000313" key="5">
    <source>
        <dbReference type="Proteomes" id="UP000056750"/>
    </source>
</evidence>
<organism evidence="4 6">
    <name type="scientific">Alteromonas stellipolaris</name>
    <dbReference type="NCBI Taxonomy" id="233316"/>
    <lineage>
        <taxon>Bacteria</taxon>
        <taxon>Pseudomonadati</taxon>
        <taxon>Pseudomonadota</taxon>
        <taxon>Gammaproteobacteria</taxon>
        <taxon>Alteromonadales</taxon>
        <taxon>Alteromonadaceae</taxon>
        <taxon>Alteromonas/Salinimonas group</taxon>
        <taxon>Alteromonas</taxon>
    </lineage>
</organism>
<dbReference type="PROSITE" id="PS00409">
    <property type="entry name" value="PROKAR_NTER_METHYL"/>
    <property type="match status" value="1"/>
</dbReference>
<reference evidence="4" key="2">
    <citation type="submission" date="2023-07" db="EMBL/GenBank/DDBJ databases">
        <title>Genome content predicts the carbon catabolic preferences of heterotrophic bacteria.</title>
        <authorList>
            <person name="Gralka M."/>
        </authorList>
    </citation>
    <scope>NUCLEOTIDE SEQUENCE</scope>
    <source>
        <strain evidence="4">F2M12</strain>
    </source>
</reference>
<keyword evidence="2" id="KW-0472">Membrane</keyword>
<feature type="compositionally biased region" description="Basic and acidic residues" evidence="1">
    <location>
        <begin position="104"/>
        <end position="116"/>
    </location>
</feature>
<proteinExistence type="predicted"/>
<dbReference type="InterPro" id="IPR012902">
    <property type="entry name" value="N_methyl_site"/>
</dbReference>
<evidence type="ECO:0000313" key="3">
    <source>
        <dbReference type="EMBL" id="AMJ75049.1"/>
    </source>
</evidence>
<keyword evidence="2" id="KW-1133">Transmembrane helix</keyword>
<evidence type="ECO:0000313" key="4">
    <source>
        <dbReference type="EMBL" id="MDO6577730.1"/>
    </source>
</evidence>